<reference evidence="1" key="1">
    <citation type="journal article" date="2015" name="Nature">
        <title>Complex archaea that bridge the gap between prokaryotes and eukaryotes.</title>
        <authorList>
            <person name="Spang A."/>
            <person name="Saw J.H."/>
            <person name="Jorgensen S.L."/>
            <person name="Zaremba-Niedzwiedzka K."/>
            <person name="Martijn J."/>
            <person name="Lind A.E."/>
            <person name="van Eijk R."/>
            <person name="Schleper C."/>
            <person name="Guy L."/>
            <person name="Ettema T.J."/>
        </authorList>
    </citation>
    <scope>NUCLEOTIDE SEQUENCE</scope>
</reference>
<proteinExistence type="predicted"/>
<sequence length="258" mass="25909">MANAKISALPAVTTPASTDEIAVNQGGTTKKETRAQLHTLESGETIDSVSGVDLVLERAGAGDITIGANIVTIKTTLAVSVSGPHAIGGSANTRFGLDVAGSFTGSGTANNAMQRFAGALTGLSGSTSFLHGMIIGNTIVTQTASENIAIISQVSVEEPSITDNLTGDITVATAVDVVAAPTEGEVNSAVRIRAGSIVCQAAALATNATTGFLYIPTSAGAPSGTPEAHVGVVAMQFDTTNDNLYVYDGAWIKVAMAA</sequence>
<name>A0A0F9A2W9_9ZZZZ</name>
<dbReference type="AlphaFoldDB" id="A0A0F9A2W9"/>
<gene>
    <name evidence="1" type="ORF">LCGC14_2621410</name>
</gene>
<organism evidence="1">
    <name type="scientific">marine sediment metagenome</name>
    <dbReference type="NCBI Taxonomy" id="412755"/>
    <lineage>
        <taxon>unclassified sequences</taxon>
        <taxon>metagenomes</taxon>
        <taxon>ecological metagenomes</taxon>
    </lineage>
</organism>
<accession>A0A0F9A2W9</accession>
<evidence type="ECO:0000313" key="1">
    <source>
        <dbReference type="EMBL" id="KKL03909.1"/>
    </source>
</evidence>
<comment type="caution">
    <text evidence="1">The sequence shown here is derived from an EMBL/GenBank/DDBJ whole genome shotgun (WGS) entry which is preliminary data.</text>
</comment>
<protein>
    <submittedName>
        <fullName evidence="1">Uncharacterized protein</fullName>
    </submittedName>
</protein>
<dbReference type="EMBL" id="LAZR01044741">
    <property type="protein sequence ID" value="KKL03909.1"/>
    <property type="molecule type" value="Genomic_DNA"/>
</dbReference>